<keyword evidence="2" id="KW-0004">4Fe-4S</keyword>
<keyword evidence="6" id="KW-0560">Oxidoreductase</keyword>
<dbReference type="Proteomes" id="UP001349994">
    <property type="component" value="Unassembled WGS sequence"/>
</dbReference>
<keyword evidence="4" id="KW-0479">Metal-binding</keyword>
<dbReference type="PROSITE" id="PS51669">
    <property type="entry name" value="4FE4S_MOW_BIS_MGD"/>
    <property type="match status" value="1"/>
</dbReference>
<accession>A0ABU6IJP2</accession>
<keyword evidence="7" id="KW-0408">Iron</keyword>
<sequence>MSESGLKVSRRGFVAGAGAAAAAAGLGLAGCASQAGGEGEQSLANTSPEKMAYDPNEGEWIPTSCNMCFNNCSIKAHVIDGVVVELTGNPDSPIGNGHICGKGAAGIMQQYDPNRITKPMKRTNPEKGIDIDPGWVEISWDEAYELVDEAFSKAVAEYPGALGSLSMVASQTGSLVKGMALGALYGAYEPANAVADICGTGVHQLSYIYTGAGNAKPDYDYCNYLIQFGTNAGTATRHGYNMTAELFSRRRAEGMRLVNFDPHMSAGAEAADLWVPIRPSTDAAAALAIANVLVNELGIFDAEYLTNRTNGPALVSDETQRILRHPDTNKALYMDGADNVAKPYDECAEPVLEGTFTVDGVACTTAFTLLKAHISRYTPEYQEDITTIPADTIRQIAKEFGEAACIGETIEVGGVTMPYRPVCVDLFSGLTRHKHAYHACWAVMMLNVIVGAANSVGGLIGFDPACNGITDDPANVVQWRPSIWEEDGFINDVSLLLAYPGSYYERVRKPVEEYRPADMSMLALQPLGEDAHFFNVAQYDPSLYNTQPIKAALVYGCNPIKWWGNHDEQIEILKKLDFIVGIDLFLNESSYFFDVFLPEANYLERIDPLPHMFFNHRVICGLDVPWAYTIMQPVVEPKDGQKSIFEMMGDLAERRGMSANYIGLMNSVYRVKDEYSIPMDQPFDFEGFANSVAKSLIDEEHDFEWLKEHGVYTHPRDVDEVYLWANDAPGKVPLYWDFMFEAKEKVEKTVEELGIYWETDDYQPFPDWKPCTEWEITDPEYTLFPVYYTDAINVDSWGLANAYVNEINDANPYAYAVEMNAATAQEKGLADGDKVRISSQHDSFVEGFVMTSEKVHPECMAVICGSWGSHSEFIPNSKGKGTPVTHLVPGHDPKRFDYICSALDQTVRVKIEKIS</sequence>
<keyword evidence="3" id="KW-0500">Molybdenum</keyword>
<keyword evidence="11" id="KW-1185">Reference proteome</keyword>
<keyword evidence="8" id="KW-0411">Iron-sulfur</keyword>
<dbReference type="InterPro" id="IPR009010">
    <property type="entry name" value="Asp_de-COase-like_dom_sf"/>
</dbReference>
<dbReference type="Gene3D" id="3.40.50.740">
    <property type="match status" value="1"/>
</dbReference>
<keyword evidence="5" id="KW-0732">Signal</keyword>
<evidence type="ECO:0000256" key="4">
    <source>
        <dbReference type="ARBA" id="ARBA00022723"/>
    </source>
</evidence>
<dbReference type="InterPro" id="IPR006311">
    <property type="entry name" value="TAT_signal"/>
</dbReference>
<dbReference type="SUPFAM" id="SSF53706">
    <property type="entry name" value="Formate dehydrogenase/DMSO reductase, domains 1-3"/>
    <property type="match status" value="1"/>
</dbReference>
<comment type="similarity">
    <text evidence="1">Belongs to the prokaryotic molybdopterin-containing oxidoreductase family.</text>
</comment>
<evidence type="ECO:0000256" key="5">
    <source>
        <dbReference type="ARBA" id="ARBA00022729"/>
    </source>
</evidence>
<feature type="domain" description="4Fe-4S Mo/W bis-MGD-type" evidence="9">
    <location>
        <begin position="58"/>
        <end position="114"/>
    </location>
</feature>
<dbReference type="Pfam" id="PF01568">
    <property type="entry name" value="Molydop_binding"/>
    <property type="match status" value="1"/>
</dbReference>
<dbReference type="PANTHER" id="PTHR43742">
    <property type="entry name" value="TRIMETHYLAMINE-N-OXIDE REDUCTASE"/>
    <property type="match status" value="1"/>
</dbReference>
<dbReference type="Gene3D" id="2.40.40.20">
    <property type="match status" value="1"/>
</dbReference>
<dbReference type="InterPro" id="IPR050612">
    <property type="entry name" value="Prok_Mopterin_Oxidored"/>
</dbReference>
<dbReference type="Gene3D" id="3.30.200.210">
    <property type="match status" value="1"/>
</dbReference>
<reference evidence="10 11" key="1">
    <citation type="submission" date="2024-01" db="EMBL/GenBank/DDBJ databases">
        <title>novel species in genus Adlercreutzia.</title>
        <authorList>
            <person name="Liu X."/>
        </authorList>
    </citation>
    <scope>NUCLEOTIDE SEQUENCE [LARGE SCALE GENOMIC DNA]</scope>
    <source>
        <strain evidence="10 11">R7</strain>
    </source>
</reference>
<dbReference type="RefSeq" id="WP_326424160.1">
    <property type="nucleotide sequence ID" value="NZ_JAYMFF010000019.1"/>
</dbReference>
<evidence type="ECO:0000256" key="3">
    <source>
        <dbReference type="ARBA" id="ARBA00022505"/>
    </source>
</evidence>
<evidence type="ECO:0000256" key="1">
    <source>
        <dbReference type="ARBA" id="ARBA00010312"/>
    </source>
</evidence>
<evidence type="ECO:0000313" key="10">
    <source>
        <dbReference type="EMBL" id="MEC4176686.1"/>
    </source>
</evidence>
<dbReference type="EMBL" id="JAYMFF010000019">
    <property type="protein sequence ID" value="MEC4176686.1"/>
    <property type="molecule type" value="Genomic_DNA"/>
</dbReference>
<evidence type="ECO:0000259" key="9">
    <source>
        <dbReference type="PROSITE" id="PS51669"/>
    </source>
</evidence>
<dbReference type="PROSITE" id="PS51318">
    <property type="entry name" value="TAT"/>
    <property type="match status" value="1"/>
</dbReference>
<evidence type="ECO:0000256" key="2">
    <source>
        <dbReference type="ARBA" id="ARBA00022485"/>
    </source>
</evidence>
<evidence type="ECO:0000313" key="11">
    <source>
        <dbReference type="Proteomes" id="UP001349994"/>
    </source>
</evidence>
<gene>
    <name evidence="10" type="ORF">VIN30_09535</name>
</gene>
<dbReference type="InterPro" id="IPR006963">
    <property type="entry name" value="Mopterin_OxRdtase_4Fe-4S_dom"/>
</dbReference>
<dbReference type="InterPro" id="IPR006656">
    <property type="entry name" value="Mopterin_OxRdtase"/>
</dbReference>
<organism evidence="10 11">
    <name type="scientific">Adlercreutzia wanghongyangiae</name>
    <dbReference type="NCBI Taxonomy" id="3111451"/>
    <lineage>
        <taxon>Bacteria</taxon>
        <taxon>Bacillati</taxon>
        <taxon>Actinomycetota</taxon>
        <taxon>Coriobacteriia</taxon>
        <taxon>Eggerthellales</taxon>
        <taxon>Eggerthellaceae</taxon>
        <taxon>Adlercreutzia</taxon>
    </lineage>
</organism>
<dbReference type="SUPFAM" id="SSF50692">
    <property type="entry name" value="ADC-like"/>
    <property type="match status" value="1"/>
</dbReference>
<dbReference type="PANTHER" id="PTHR43742:SF9">
    <property type="entry name" value="TETRATHIONATE REDUCTASE SUBUNIT A"/>
    <property type="match status" value="1"/>
</dbReference>
<evidence type="ECO:0000256" key="6">
    <source>
        <dbReference type="ARBA" id="ARBA00023002"/>
    </source>
</evidence>
<dbReference type="InterPro" id="IPR006657">
    <property type="entry name" value="MoPterin_dinucl-bd_dom"/>
</dbReference>
<dbReference type="Pfam" id="PF04879">
    <property type="entry name" value="Molybdop_Fe4S4"/>
    <property type="match status" value="1"/>
</dbReference>
<dbReference type="Pfam" id="PF00384">
    <property type="entry name" value="Molybdopterin"/>
    <property type="match status" value="1"/>
</dbReference>
<dbReference type="SMART" id="SM00926">
    <property type="entry name" value="Molybdop_Fe4S4"/>
    <property type="match status" value="1"/>
</dbReference>
<evidence type="ECO:0000256" key="7">
    <source>
        <dbReference type="ARBA" id="ARBA00023004"/>
    </source>
</evidence>
<comment type="caution">
    <text evidence="10">The sequence shown here is derived from an EMBL/GenBank/DDBJ whole genome shotgun (WGS) entry which is preliminary data.</text>
</comment>
<dbReference type="Gene3D" id="3.40.228.10">
    <property type="entry name" value="Dimethylsulfoxide Reductase, domain 2"/>
    <property type="match status" value="1"/>
</dbReference>
<dbReference type="PROSITE" id="PS51257">
    <property type="entry name" value="PROKAR_LIPOPROTEIN"/>
    <property type="match status" value="1"/>
</dbReference>
<name>A0ABU6IJP2_9ACTN</name>
<protein>
    <submittedName>
        <fullName evidence="10">Molybdopterin-dependent oxidoreductase</fullName>
    </submittedName>
</protein>
<evidence type="ECO:0000256" key="8">
    <source>
        <dbReference type="ARBA" id="ARBA00023014"/>
    </source>
</evidence>
<proteinExistence type="inferred from homology"/>